<proteinExistence type="predicted"/>
<keyword evidence="1" id="KW-0472">Membrane</keyword>
<feature type="transmembrane region" description="Helical" evidence="1">
    <location>
        <begin position="145"/>
        <end position="168"/>
    </location>
</feature>
<dbReference type="InterPro" id="IPR013099">
    <property type="entry name" value="K_chnl_dom"/>
</dbReference>
<dbReference type="Gene3D" id="1.10.287.70">
    <property type="match status" value="1"/>
</dbReference>
<evidence type="ECO:0000313" key="3">
    <source>
        <dbReference type="EMBL" id="QHT95649.1"/>
    </source>
</evidence>
<protein>
    <recommendedName>
        <fullName evidence="2">Potassium channel domain-containing protein</fullName>
    </recommendedName>
</protein>
<keyword evidence="1" id="KW-1133">Transmembrane helix</keyword>
<feature type="domain" description="Potassium channel" evidence="2">
    <location>
        <begin position="124"/>
        <end position="168"/>
    </location>
</feature>
<sequence>MDFVIKLLKPVNNIFKHPKVNTLLLSVVLFSIVYTILDDNNFSGVNVIKEKIKDEVIKQKIETEVKEPKVPTNETFVEAFGDNQYGEVKDAKLEQTIDEATEEAKQDVKEDELISENIEQSFIQRLFNRTYFSFTTATLLGFGDIYPVTNVCKMIVMLQAFITVGLIVF</sequence>
<dbReference type="EMBL" id="MN740244">
    <property type="protein sequence ID" value="QHT95649.1"/>
    <property type="molecule type" value="Genomic_DNA"/>
</dbReference>
<organism evidence="3">
    <name type="scientific">viral metagenome</name>
    <dbReference type="NCBI Taxonomy" id="1070528"/>
    <lineage>
        <taxon>unclassified sequences</taxon>
        <taxon>metagenomes</taxon>
        <taxon>organismal metagenomes</taxon>
    </lineage>
</organism>
<feature type="transmembrane region" description="Helical" evidence="1">
    <location>
        <begin position="20"/>
        <end position="37"/>
    </location>
</feature>
<name>A0A6C0ISA8_9ZZZZ</name>
<evidence type="ECO:0000256" key="1">
    <source>
        <dbReference type="SAM" id="Phobius"/>
    </source>
</evidence>
<dbReference type="Pfam" id="PF07885">
    <property type="entry name" value="Ion_trans_2"/>
    <property type="match status" value="1"/>
</dbReference>
<accession>A0A6C0ISA8</accession>
<dbReference type="AlphaFoldDB" id="A0A6C0ISA8"/>
<keyword evidence="1" id="KW-0812">Transmembrane</keyword>
<dbReference type="SUPFAM" id="SSF81324">
    <property type="entry name" value="Voltage-gated potassium channels"/>
    <property type="match status" value="1"/>
</dbReference>
<evidence type="ECO:0000259" key="2">
    <source>
        <dbReference type="Pfam" id="PF07885"/>
    </source>
</evidence>
<reference evidence="3" key="1">
    <citation type="journal article" date="2020" name="Nature">
        <title>Giant virus diversity and host interactions through global metagenomics.</title>
        <authorList>
            <person name="Schulz F."/>
            <person name="Roux S."/>
            <person name="Paez-Espino D."/>
            <person name="Jungbluth S."/>
            <person name="Walsh D.A."/>
            <person name="Denef V.J."/>
            <person name="McMahon K.D."/>
            <person name="Konstantinidis K.T."/>
            <person name="Eloe-Fadrosh E.A."/>
            <person name="Kyrpides N.C."/>
            <person name="Woyke T."/>
        </authorList>
    </citation>
    <scope>NUCLEOTIDE SEQUENCE</scope>
    <source>
        <strain evidence="3">GVMAG-M-3300024261-8</strain>
    </source>
</reference>